<keyword evidence="6" id="KW-1185">Reference proteome</keyword>
<dbReference type="GO" id="GO:0032454">
    <property type="term" value="F:histone H3K9 demethylase activity"/>
    <property type="evidence" value="ECO:0007669"/>
    <property type="project" value="InterPro"/>
</dbReference>
<comment type="similarity">
    <text evidence="2">Belongs to the JARID1 histone demethylase family.</text>
</comment>
<name>A0A7N2MZL4_QUELO</name>
<evidence type="ECO:0000256" key="3">
    <source>
        <dbReference type="ARBA" id="ARBA00022723"/>
    </source>
</evidence>
<evidence type="ECO:0000256" key="4">
    <source>
        <dbReference type="ARBA" id="ARBA00023242"/>
    </source>
</evidence>
<protein>
    <recommendedName>
        <fullName evidence="7">JmjC domain-containing protein</fullName>
    </recommendedName>
</protein>
<dbReference type="PANTHER" id="PTHR12549">
    <property type="entry name" value="JMJC DOMAIN-CONTAINING HISTONE DEMETHYLATION PROTEIN"/>
    <property type="match status" value="1"/>
</dbReference>
<organism evidence="5 6">
    <name type="scientific">Quercus lobata</name>
    <name type="common">Valley oak</name>
    <dbReference type="NCBI Taxonomy" id="97700"/>
    <lineage>
        <taxon>Eukaryota</taxon>
        <taxon>Viridiplantae</taxon>
        <taxon>Streptophyta</taxon>
        <taxon>Embryophyta</taxon>
        <taxon>Tracheophyta</taxon>
        <taxon>Spermatophyta</taxon>
        <taxon>Magnoliopsida</taxon>
        <taxon>eudicotyledons</taxon>
        <taxon>Gunneridae</taxon>
        <taxon>Pentapetalae</taxon>
        <taxon>rosids</taxon>
        <taxon>fabids</taxon>
        <taxon>Fagales</taxon>
        <taxon>Fagaceae</taxon>
        <taxon>Quercus</taxon>
    </lineage>
</organism>
<dbReference type="Gramene" id="QL11p026364:mrna">
    <property type="protein sequence ID" value="QL11p026364:mrna"/>
    <property type="gene ID" value="QL11p026364"/>
</dbReference>
<dbReference type="PANTHER" id="PTHR12549:SF11">
    <property type="entry name" value="LYSINE-SPECIFIC DEMETHYLASE JMJ25"/>
    <property type="match status" value="1"/>
</dbReference>
<dbReference type="AlphaFoldDB" id="A0A7N2MZL4"/>
<keyword evidence="4" id="KW-0539">Nucleus</keyword>
<proteinExistence type="inferred from homology"/>
<evidence type="ECO:0000313" key="5">
    <source>
        <dbReference type="EnsemblPlants" id="QL11p026364:mrna"/>
    </source>
</evidence>
<reference evidence="5" key="2">
    <citation type="submission" date="2021-01" db="UniProtKB">
        <authorList>
            <consortium name="EnsemblPlants"/>
        </authorList>
    </citation>
    <scope>IDENTIFICATION</scope>
</reference>
<dbReference type="GO" id="GO:0000118">
    <property type="term" value="C:histone deacetylase complex"/>
    <property type="evidence" value="ECO:0007669"/>
    <property type="project" value="TreeGrafter"/>
</dbReference>
<keyword evidence="3" id="KW-0479">Metal-binding</keyword>
<sequence>MLDLLGCPLLYMLWYRPLNHAMAYETNINIPGFFTGYTKGQFDRHSWPLILKLKDWLSSTLFEEKLPRHGAEFIYCLPFKEYTHPHMGVLKIAVHLPYKSLKTDMGPKTYVAYGVAQELGHGDSVSKLHCNMSDLVWLVMLKLLLITLFCLLKENFCLIEVQHENVYLRLYRLKEVYVRARLVE</sequence>
<dbReference type="GO" id="GO:0006357">
    <property type="term" value="P:regulation of transcription by RNA polymerase II"/>
    <property type="evidence" value="ECO:0007669"/>
    <property type="project" value="TreeGrafter"/>
</dbReference>
<dbReference type="EMBL" id="LRBV02000011">
    <property type="status" value="NOT_ANNOTATED_CDS"/>
    <property type="molecule type" value="Genomic_DNA"/>
</dbReference>
<comment type="subcellular location">
    <subcellularLocation>
        <location evidence="1">Nucleus</location>
    </subcellularLocation>
</comment>
<evidence type="ECO:0000256" key="1">
    <source>
        <dbReference type="ARBA" id="ARBA00004123"/>
    </source>
</evidence>
<accession>A0A7N2MZL4</accession>
<dbReference type="GO" id="GO:0000785">
    <property type="term" value="C:chromatin"/>
    <property type="evidence" value="ECO:0007669"/>
    <property type="project" value="TreeGrafter"/>
</dbReference>
<dbReference type="EnsemblPlants" id="QL11p026364:mrna">
    <property type="protein sequence ID" value="QL11p026364:mrna"/>
    <property type="gene ID" value="QL11p026364"/>
</dbReference>
<dbReference type="GO" id="GO:0031490">
    <property type="term" value="F:chromatin DNA binding"/>
    <property type="evidence" value="ECO:0007669"/>
    <property type="project" value="TreeGrafter"/>
</dbReference>
<dbReference type="Proteomes" id="UP000594261">
    <property type="component" value="Chromosome 11"/>
</dbReference>
<evidence type="ECO:0008006" key="7">
    <source>
        <dbReference type="Google" id="ProtNLM"/>
    </source>
</evidence>
<dbReference type="GO" id="GO:0046872">
    <property type="term" value="F:metal ion binding"/>
    <property type="evidence" value="ECO:0007669"/>
    <property type="project" value="UniProtKB-KW"/>
</dbReference>
<reference evidence="5 6" key="1">
    <citation type="journal article" date="2016" name="G3 (Bethesda)">
        <title>First Draft Assembly and Annotation of the Genome of a California Endemic Oak Quercus lobata Nee (Fagaceae).</title>
        <authorList>
            <person name="Sork V.L."/>
            <person name="Fitz-Gibbon S.T."/>
            <person name="Puiu D."/>
            <person name="Crepeau M."/>
            <person name="Gugger P.F."/>
            <person name="Sherman R."/>
            <person name="Stevens K."/>
            <person name="Langley C.H."/>
            <person name="Pellegrini M."/>
            <person name="Salzberg S.L."/>
        </authorList>
    </citation>
    <scope>NUCLEOTIDE SEQUENCE [LARGE SCALE GENOMIC DNA]</scope>
    <source>
        <strain evidence="5 6">cv. SW786</strain>
    </source>
</reference>
<dbReference type="InterPro" id="IPR045109">
    <property type="entry name" value="LSDs-like"/>
</dbReference>
<evidence type="ECO:0000313" key="6">
    <source>
        <dbReference type="Proteomes" id="UP000594261"/>
    </source>
</evidence>
<evidence type="ECO:0000256" key="2">
    <source>
        <dbReference type="ARBA" id="ARBA00006801"/>
    </source>
</evidence>
<dbReference type="InParanoid" id="A0A7N2MZL4"/>
<dbReference type="GO" id="GO:0003712">
    <property type="term" value="F:transcription coregulator activity"/>
    <property type="evidence" value="ECO:0007669"/>
    <property type="project" value="TreeGrafter"/>
</dbReference>
<dbReference type="Gene3D" id="2.60.120.650">
    <property type="entry name" value="Cupin"/>
    <property type="match status" value="1"/>
</dbReference>